<keyword evidence="9" id="KW-0999">Mitochondrion inner membrane</keyword>
<evidence type="ECO:0000256" key="17">
    <source>
        <dbReference type="SAM" id="MobiDB-lite"/>
    </source>
</evidence>
<protein>
    <recommendedName>
        <fullName evidence="5">NADH dehydrogenase [ubiquinone] 1 beta subcomplex subunit 5, mitochondrial</fullName>
    </recommendedName>
    <alternativeName>
        <fullName evidence="16">Complex I-SGDH</fullName>
    </alternativeName>
    <alternativeName>
        <fullName evidence="15">NADH-ubiquinone oxidoreductase SGDH subunit</fullName>
    </alternativeName>
</protein>
<evidence type="ECO:0000313" key="19">
    <source>
        <dbReference type="EMBL" id="KAK7573927.1"/>
    </source>
</evidence>
<keyword evidence="8 18" id="KW-0812">Transmembrane</keyword>
<feature type="region of interest" description="Disordered" evidence="17">
    <location>
        <begin position="186"/>
        <end position="212"/>
    </location>
</feature>
<organism evidence="19 20">
    <name type="scientific">Parthenolecanium corni</name>
    <dbReference type="NCBI Taxonomy" id="536013"/>
    <lineage>
        <taxon>Eukaryota</taxon>
        <taxon>Metazoa</taxon>
        <taxon>Ecdysozoa</taxon>
        <taxon>Arthropoda</taxon>
        <taxon>Hexapoda</taxon>
        <taxon>Insecta</taxon>
        <taxon>Pterygota</taxon>
        <taxon>Neoptera</taxon>
        <taxon>Paraneoptera</taxon>
        <taxon>Hemiptera</taxon>
        <taxon>Sternorrhyncha</taxon>
        <taxon>Coccoidea</taxon>
        <taxon>Coccidae</taxon>
        <taxon>Parthenolecanium</taxon>
    </lineage>
</organism>
<comment type="subunit">
    <text evidence="4">Complex I is composed of 45 different subunits.</text>
</comment>
<evidence type="ECO:0000256" key="15">
    <source>
        <dbReference type="ARBA" id="ARBA00032395"/>
    </source>
</evidence>
<evidence type="ECO:0000256" key="9">
    <source>
        <dbReference type="ARBA" id="ARBA00022792"/>
    </source>
</evidence>
<evidence type="ECO:0000313" key="20">
    <source>
        <dbReference type="Proteomes" id="UP001367676"/>
    </source>
</evidence>
<comment type="similarity">
    <text evidence="3">Belongs to the complex I NDUFB5 subunit family.</text>
</comment>
<evidence type="ECO:0000256" key="16">
    <source>
        <dbReference type="ARBA" id="ARBA00032550"/>
    </source>
</evidence>
<keyword evidence="11" id="KW-0249">Electron transport</keyword>
<evidence type="ECO:0000256" key="6">
    <source>
        <dbReference type="ARBA" id="ARBA00022448"/>
    </source>
</evidence>
<evidence type="ECO:0000256" key="4">
    <source>
        <dbReference type="ARBA" id="ARBA00011533"/>
    </source>
</evidence>
<evidence type="ECO:0000256" key="5">
    <source>
        <dbReference type="ARBA" id="ARBA00015175"/>
    </source>
</evidence>
<dbReference type="Proteomes" id="UP001367676">
    <property type="component" value="Unassembled WGS sequence"/>
</dbReference>
<keyword evidence="14 18" id="KW-0472">Membrane</keyword>
<comment type="caution">
    <text evidence="19">The sequence shown here is derived from an EMBL/GenBank/DDBJ whole genome shotgun (WGS) entry which is preliminary data.</text>
</comment>
<evidence type="ECO:0000256" key="10">
    <source>
        <dbReference type="ARBA" id="ARBA00022946"/>
    </source>
</evidence>
<evidence type="ECO:0000256" key="8">
    <source>
        <dbReference type="ARBA" id="ARBA00022692"/>
    </source>
</evidence>
<keyword evidence="10" id="KW-0809">Transit peptide</keyword>
<keyword evidence="6" id="KW-0813">Transport</keyword>
<evidence type="ECO:0000256" key="3">
    <source>
        <dbReference type="ARBA" id="ARBA00007152"/>
    </source>
</evidence>
<evidence type="ECO:0000256" key="13">
    <source>
        <dbReference type="ARBA" id="ARBA00023128"/>
    </source>
</evidence>
<evidence type="ECO:0000256" key="12">
    <source>
        <dbReference type="ARBA" id="ARBA00022989"/>
    </source>
</evidence>
<reference evidence="19 20" key="1">
    <citation type="submission" date="2024-03" db="EMBL/GenBank/DDBJ databases">
        <title>Adaptation during the transition from Ophiocordyceps entomopathogen to insect associate is accompanied by gene loss and intensified selection.</title>
        <authorList>
            <person name="Ward C.M."/>
            <person name="Onetto C.A."/>
            <person name="Borneman A.R."/>
        </authorList>
    </citation>
    <scope>NUCLEOTIDE SEQUENCE [LARGE SCALE GENOMIC DNA]</scope>
    <source>
        <strain evidence="19">AWRI1</strain>
        <tissue evidence="19">Single Adult Female</tissue>
    </source>
</reference>
<gene>
    <name evidence="19" type="ORF">V9T40_011118</name>
</gene>
<comment type="subcellular location">
    <subcellularLocation>
        <location evidence="2">Mitochondrion inner membrane</location>
        <topology evidence="2">Single-pass membrane protein</topology>
    </subcellularLocation>
</comment>
<proteinExistence type="inferred from homology"/>
<dbReference type="EMBL" id="JBBCAQ010000037">
    <property type="protein sequence ID" value="KAK7573927.1"/>
    <property type="molecule type" value="Genomic_DNA"/>
</dbReference>
<evidence type="ECO:0000256" key="2">
    <source>
        <dbReference type="ARBA" id="ARBA00004434"/>
    </source>
</evidence>
<dbReference type="PANTHER" id="PTHR13178">
    <property type="entry name" value="NADH-UBIQUINONE OXIDOREDUCTASE SGDH SUBUNIT"/>
    <property type="match status" value="1"/>
</dbReference>
<dbReference type="PANTHER" id="PTHR13178:SF0">
    <property type="entry name" value="NADH DEHYDROGENASE [UBIQUINONE] 1 BETA SUBCOMPLEX SUBUNIT 5, MITOCHONDRIAL"/>
    <property type="match status" value="1"/>
</dbReference>
<evidence type="ECO:0000256" key="7">
    <source>
        <dbReference type="ARBA" id="ARBA00022660"/>
    </source>
</evidence>
<evidence type="ECO:0000256" key="14">
    <source>
        <dbReference type="ARBA" id="ARBA00023136"/>
    </source>
</evidence>
<evidence type="ECO:0000256" key="1">
    <source>
        <dbReference type="ARBA" id="ARBA00003195"/>
    </source>
</evidence>
<keyword evidence="20" id="KW-1185">Reference proteome</keyword>
<name>A0AAN9XY38_9HEMI</name>
<sequence length="212" mass="25165">MVLLSTLRQQSPSLNLGRLLKLNSQPAIILKRHSGHGHNLDIKPSNFNFKKSKDLWHFYTCVALLIYGPLILYANVFHGEAILVEIPEGYRPKHWEYYKHPVTRYLQSRFQDPQENYEKYLQFLYEEDEKVKLRQLDDQVNRVMKRRKDYQAHYYLPLTNPANVMREEKEQGDRIQYHNVDTLMSEGFPADLGDRDSDLTDHFDDYKGGEDM</sequence>
<dbReference type="GO" id="GO:0005743">
    <property type="term" value="C:mitochondrial inner membrane"/>
    <property type="evidence" value="ECO:0007669"/>
    <property type="project" value="UniProtKB-SubCell"/>
</dbReference>
<evidence type="ECO:0000256" key="18">
    <source>
        <dbReference type="SAM" id="Phobius"/>
    </source>
</evidence>
<keyword evidence="13" id="KW-0496">Mitochondrion</keyword>
<keyword evidence="12 18" id="KW-1133">Transmembrane helix</keyword>
<dbReference type="AlphaFoldDB" id="A0AAN9XY38"/>
<keyword evidence="7" id="KW-0679">Respiratory chain</keyword>
<comment type="function">
    <text evidence="1">Accessory subunit of the mitochondrial membrane respiratory chain NADH dehydrogenase (Complex I), that is believed not to be involved in catalysis. Complex I functions in the transfer of electrons from NADH to the respiratory chain. The immediate electron acceptor for the enzyme is believed to be ubiquinone.</text>
</comment>
<dbReference type="InterPro" id="IPR019173">
    <property type="entry name" value="NADH_UbQ_OxRdtase_B5_su"/>
</dbReference>
<evidence type="ECO:0000256" key="11">
    <source>
        <dbReference type="ARBA" id="ARBA00022982"/>
    </source>
</evidence>
<feature type="compositionally biased region" description="Basic and acidic residues" evidence="17">
    <location>
        <begin position="192"/>
        <end position="212"/>
    </location>
</feature>
<dbReference type="Pfam" id="PF09781">
    <property type="entry name" value="NDUF_B5"/>
    <property type="match status" value="1"/>
</dbReference>
<accession>A0AAN9XY38</accession>
<feature type="transmembrane region" description="Helical" evidence="18">
    <location>
        <begin position="55"/>
        <end position="74"/>
    </location>
</feature>